<comment type="similarity">
    <text evidence="2 11">Belongs to the shikimate kinase family.</text>
</comment>
<evidence type="ECO:0000313" key="13">
    <source>
        <dbReference type="EMBL" id="TYC99417.1"/>
    </source>
</evidence>
<dbReference type="GO" id="GO:0009073">
    <property type="term" value="P:aromatic amino acid family biosynthetic process"/>
    <property type="evidence" value="ECO:0007669"/>
    <property type="project" value="UniProtKB-KW"/>
</dbReference>
<evidence type="ECO:0000256" key="4">
    <source>
        <dbReference type="ARBA" id="ARBA00022605"/>
    </source>
</evidence>
<feature type="binding site" evidence="11">
    <location>
        <position position="22"/>
    </location>
    <ligand>
        <name>Mg(2+)</name>
        <dbReference type="ChEBI" id="CHEBI:18420"/>
    </ligand>
</feature>
<dbReference type="CDD" id="cd00464">
    <property type="entry name" value="SK"/>
    <property type="match status" value="1"/>
</dbReference>
<comment type="function">
    <text evidence="11">Catalyzes the specific phosphorylation of the 3-hydroxyl group of shikimic acid using ATP as a cosubstrate.</text>
</comment>
<proteinExistence type="inferred from homology"/>
<reference evidence="13 14" key="1">
    <citation type="submission" date="2019-08" db="EMBL/GenBank/DDBJ databases">
        <title>Genone of Arthrobacter echini P9.</title>
        <authorList>
            <person name="Bowman J.P."/>
        </authorList>
    </citation>
    <scope>NUCLEOTIDE SEQUENCE [LARGE SCALE GENOMIC DNA]</scope>
    <source>
        <strain evidence="13 14">P9</strain>
    </source>
</reference>
<evidence type="ECO:0000256" key="5">
    <source>
        <dbReference type="ARBA" id="ARBA00022679"/>
    </source>
</evidence>
<dbReference type="GO" id="GO:0004765">
    <property type="term" value="F:shikimate kinase activity"/>
    <property type="evidence" value="ECO:0007669"/>
    <property type="project" value="UniProtKB-UniRule"/>
</dbReference>
<evidence type="ECO:0000256" key="12">
    <source>
        <dbReference type="SAM" id="MobiDB-lite"/>
    </source>
</evidence>
<dbReference type="GO" id="GO:0008652">
    <property type="term" value="P:amino acid biosynthetic process"/>
    <property type="evidence" value="ECO:0007669"/>
    <property type="project" value="UniProtKB-KW"/>
</dbReference>
<evidence type="ECO:0000256" key="3">
    <source>
        <dbReference type="ARBA" id="ARBA00012154"/>
    </source>
</evidence>
<dbReference type="GO" id="GO:0009423">
    <property type="term" value="P:chorismate biosynthetic process"/>
    <property type="evidence" value="ECO:0007669"/>
    <property type="project" value="UniProtKB-UniRule"/>
</dbReference>
<dbReference type="InterPro" id="IPR000623">
    <property type="entry name" value="Shikimate_kinase/TSH1"/>
</dbReference>
<dbReference type="SUPFAM" id="SSF52540">
    <property type="entry name" value="P-loop containing nucleoside triphosphate hydrolases"/>
    <property type="match status" value="1"/>
</dbReference>
<dbReference type="InterPro" id="IPR027417">
    <property type="entry name" value="P-loop_NTPase"/>
</dbReference>
<dbReference type="GO" id="GO:0005524">
    <property type="term" value="F:ATP binding"/>
    <property type="evidence" value="ECO:0007669"/>
    <property type="project" value="UniProtKB-UniRule"/>
</dbReference>
<feature type="binding site" evidence="11">
    <location>
        <position position="139"/>
    </location>
    <ligand>
        <name>substrate</name>
    </ligand>
</feature>
<keyword evidence="5 11" id="KW-0808">Transferase</keyword>
<dbReference type="EC" id="2.7.1.71" evidence="3 11"/>
<evidence type="ECO:0000256" key="6">
    <source>
        <dbReference type="ARBA" id="ARBA00022741"/>
    </source>
</evidence>
<dbReference type="PRINTS" id="PR01100">
    <property type="entry name" value="SHIKIMTKNASE"/>
</dbReference>
<feature type="binding site" evidence="11">
    <location>
        <begin position="18"/>
        <end position="23"/>
    </location>
    <ligand>
        <name>ATP</name>
        <dbReference type="ChEBI" id="CHEBI:30616"/>
    </ligand>
</feature>
<dbReference type="Gene3D" id="3.40.50.300">
    <property type="entry name" value="P-loop containing nucleotide triphosphate hydrolases"/>
    <property type="match status" value="1"/>
</dbReference>
<evidence type="ECO:0000256" key="2">
    <source>
        <dbReference type="ARBA" id="ARBA00006997"/>
    </source>
</evidence>
<protein>
    <recommendedName>
        <fullName evidence="3 11">Shikimate kinase</fullName>
        <shortName evidence="11">SK</shortName>
        <ecNumber evidence="3 11">2.7.1.71</ecNumber>
    </recommendedName>
</protein>
<organism evidence="13 14">
    <name type="scientific">Arthrobacter echini</name>
    <dbReference type="NCBI Taxonomy" id="1529066"/>
    <lineage>
        <taxon>Bacteria</taxon>
        <taxon>Bacillati</taxon>
        <taxon>Actinomycetota</taxon>
        <taxon>Actinomycetes</taxon>
        <taxon>Micrococcales</taxon>
        <taxon>Micrococcaceae</taxon>
        <taxon>Arthrobacter</taxon>
    </lineage>
</organism>
<dbReference type="PANTHER" id="PTHR21087:SF16">
    <property type="entry name" value="SHIKIMATE KINASE 1, CHLOROPLASTIC"/>
    <property type="match status" value="1"/>
</dbReference>
<comment type="pathway">
    <text evidence="1 11">Metabolic intermediate biosynthesis; chorismate biosynthesis; chorismate from D-erythrose 4-phosphate and phosphoenolpyruvate: step 5/7.</text>
</comment>
<keyword evidence="11" id="KW-0479">Metal-binding</keyword>
<evidence type="ECO:0000313" key="14">
    <source>
        <dbReference type="Proteomes" id="UP000323410"/>
    </source>
</evidence>
<keyword evidence="11" id="KW-0963">Cytoplasm</keyword>
<comment type="caution">
    <text evidence="11">Lacks conserved residue(s) required for the propagation of feature annotation.</text>
</comment>
<comment type="subcellular location">
    <subcellularLocation>
        <location evidence="11">Cytoplasm</location>
    </subcellularLocation>
</comment>
<keyword evidence="8 11" id="KW-0067">ATP-binding</keyword>
<feature type="region of interest" description="Disordered" evidence="12">
    <location>
        <begin position="173"/>
        <end position="198"/>
    </location>
</feature>
<comment type="caution">
    <text evidence="13">The sequence shown here is derived from an EMBL/GenBank/DDBJ whole genome shotgun (WGS) entry which is preliminary data.</text>
</comment>
<evidence type="ECO:0000256" key="8">
    <source>
        <dbReference type="ARBA" id="ARBA00022840"/>
    </source>
</evidence>
<keyword evidence="14" id="KW-1185">Reference proteome</keyword>
<accession>A0A5D0XSB1</accession>
<comment type="catalytic activity">
    <reaction evidence="10 11">
        <text>shikimate + ATP = 3-phosphoshikimate + ADP + H(+)</text>
        <dbReference type="Rhea" id="RHEA:13121"/>
        <dbReference type="ChEBI" id="CHEBI:15378"/>
        <dbReference type="ChEBI" id="CHEBI:30616"/>
        <dbReference type="ChEBI" id="CHEBI:36208"/>
        <dbReference type="ChEBI" id="CHEBI:145989"/>
        <dbReference type="ChEBI" id="CHEBI:456216"/>
        <dbReference type="EC" id="2.7.1.71"/>
    </reaction>
</comment>
<comment type="subunit">
    <text evidence="11">Monomer.</text>
</comment>
<dbReference type="InterPro" id="IPR023000">
    <property type="entry name" value="Shikimate_kinase_CS"/>
</dbReference>
<comment type="cofactor">
    <cofactor evidence="11">
        <name>Mg(2+)</name>
        <dbReference type="ChEBI" id="CHEBI:18420"/>
    </cofactor>
    <text evidence="11">Binds 1 Mg(2+) ion per subunit.</text>
</comment>
<dbReference type="PANTHER" id="PTHR21087">
    <property type="entry name" value="SHIKIMATE KINASE"/>
    <property type="match status" value="1"/>
</dbReference>
<evidence type="ECO:0000256" key="7">
    <source>
        <dbReference type="ARBA" id="ARBA00022777"/>
    </source>
</evidence>
<keyword evidence="11" id="KW-0460">Magnesium</keyword>
<sequence length="198" mass="21267">MSSPMAPSDTVVLIGPMAVGKTAVGRMLARRTGRTFVDTDRVLVERYGPIRGLFDQHGEEGFRLLEADVVQGAVTDAGIVSLGGGAVLDAGTQAVLQDAAVVFLDTDARTVLPRISRDSKRPLLAGNPLERWQELYDQRRPIYARLASVVIDTRGLSVRGTADAVVRALPHLLPDRHTASPPRTAGANHESRTDTHGD</sequence>
<feature type="binding site" evidence="11">
    <location>
        <position position="63"/>
    </location>
    <ligand>
        <name>substrate</name>
    </ligand>
</feature>
<evidence type="ECO:0000256" key="11">
    <source>
        <dbReference type="HAMAP-Rule" id="MF_00109"/>
    </source>
</evidence>
<keyword evidence="9 11" id="KW-0057">Aromatic amino acid biosynthesis</keyword>
<evidence type="ECO:0000256" key="1">
    <source>
        <dbReference type="ARBA" id="ARBA00004842"/>
    </source>
</evidence>
<dbReference type="EMBL" id="VSLD01000002">
    <property type="protein sequence ID" value="TYC99417.1"/>
    <property type="molecule type" value="Genomic_DNA"/>
</dbReference>
<keyword evidence="4 11" id="KW-0028">Amino-acid biosynthesis</keyword>
<gene>
    <name evidence="11" type="primary">aroK</name>
    <name evidence="13" type="ORF">FQ377_05415</name>
</gene>
<keyword evidence="7 11" id="KW-0418">Kinase</keyword>
<dbReference type="GO" id="GO:0005829">
    <property type="term" value="C:cytosol"/>
    <property type="evidence" value="ECO:0007669"/>
    <property type="project" value="TreeGrafter"/>
</dbReference>
<feature type="binding site" evidence="11">
    <location>
        <position position="40"/>
    </location>
    <ligand>
        <name>substrate</name>
    </ligand>
</feature>
<dbReference type="InterPro" id="IPR031322">
    <property type="entry name" value="Shikimate/glucono_kinase"/>
</dbReference>
<dbReference type="UniPathway" id="UPA00053">
    <property type="reaction ID" value="UER00088"/>
</dbReference>
<dbReference type="AlphaFoldDB" id="A0A5D0XSB1"/>
<feature type="binding site" evidence="11">
    <location>
        <position position="121"/>
    </location>
    <ligand>
        <name>ATP</name>
        <dbReference type="ChEBI" id="CHEBI:30616"/>
    </ligand>
</feature>
<dbReference type="GO" id="GO:0000287">
    <property type="term" value="F:magnesium ion binding"/>
    <property type="evidence" value="ECO:0007669"/>
    <property type="project" value="UniProtKB-UniRule"/>
</dbReference>
<name>A0A5D0XSB1_9MICC</name>
<evidence type="ECO:0000256" key="10">
    <source>
        <dbReference type="ARBA" id="ARBA00048567"/>
    </source>
</evidence>
<keyword evidence="6 11" id="KW-0547">Nucleotide-binding</keyword>
<dbReference type="Proteomes" id="UP000323410">
    <property type="component" value="Unassembled WGS sequence"/>
</dbReference>
<dbReference type="OrthoDB" id="9800332at2"/>
<dbReference type="PROSITE" id="PS01128">
    <property type="entry name" value="SHIKIMATE_KINASE"/>
    <property type="match status" value="1"/>
</dbReference>
<feature type="compositionally biased region" description="Basic and acidic residues" evidence="12">
    <location>
        <begin position="189"/>
        <end position="198"/>
    </location>
</feature>
<evidence type="ECO:0000256" key="9">
    <source>
        <dbReference type="ARBA" id="ARBA00023141"/>
    </source>
</evidence>
<feature type="binding site" evidence="11">
    <location>
        <position position="84"/>
    </location>
    <ligand>
        <name>substrate</name>
    </ligand>
</feature>
<dbReference type="Pfam" id="PF01202">
    <property type="entry name" value="SKI"/>
    <property type="match status" value="1"/>
</dbReference>
<dbReference type="HAMAP" id="MF_00109">
    <property type="entry name" value="Shikimate_kinase"/>
    <property type="match status" value="1"/>
</dbReference>